<dbReference type="AlphaFoldDB" id="A0A547PC89"/>
<dbReference type="Proteomes" id="UP000316343">
    <property type="component" value="Unassembled WGS sequence"/>
</dbReference>
<proteinExistence type="predicted"/>
<evidence type="ECO:0000313" key="3">
    <source>
        <dbReference type="Proteomes" id="UP000316343"/>
    </source>
</evidence>
<sequence>MSRQQNLAERQAAFMRAILDENAPLPEGWSNSQAAGMAVYRGNYRSALVGALENTFERTARYVGEGPFKQACAHHAIAHPPSGWTIDEAGAGFDMTCAQLFTNNPEVAELAWLEWVMLRVSSGPDQTPLDAQSFGQQTSAFDDDDWMQLRLQFQPLSRAREVSANLTGLWNALEDGFDDARPAPMLDQPKGCIVSREAELPTFQMTTPEAARAFSAMQNGAAYGDAIVMIAGEDAGLATIQKAAMQVGAMVGEWLNEGIITGLNP</sequence>
<name>A0A547PC89_9SPHN</name>
<evidence type="ECO:0000313" key="2">
    <source>
        <dbReference type="EMBL" id="TRD11758.1"/>
    </source>
</evidence>
<dbReference type="OrthoDB" id="343356at2"/>
<keyword evidence="3" id="KW-1185">Reference proteome</keyword>
<gene>
    <name evidence="2" type="ORF">FGU71_07685</name>
</gene>
<comment type="caution">
    <text evidence="2">The sequence shown here is derived from an EMBL/GenBank/DDBJ whole genome shotgun (WGS) entry which is preliminary data.</text>
</comment>
<organism evidence="2 3">
    <name type="scientific">Erythrobacter insulae</name>
    <dbReference type="NCBI Taxonomy" id="2584124"/>
    <lineage>
        <taxon>Bacteria</taxon>
        <taxon>Pseudomonadati</taxon>
        <taxon>Pseudomonadota</taxon>
        <taxon>Alphaproteobacteria</taxon>
        <taxon>Sphingomonadales</taxon>
        <taxon>Erythrobacteraceae</taxon>
        <taxon>Erythrobacter/Porphyrobacter group</taxon>
        <taxon>Erythrobacter</taxon>
    </lineage>
</organism>
<dbReference type="EMBL" id="VHJK01000001">
    <property type="protein sequence ID" value="TRD11758.1"/>
    <property type="molecule type" value="Genomic_DNA"/>
</dbReference>
<feature type="domain" description="Putative DNA-binding" evidence="1">
    <location>
        <begin position="10"/>
        <end position="93"/>
    </location>
</feature>
<protein>
    <submittedName>
        <fullName evidence="2">DUF2063 domain-containing protein</fullName>
    </submittedName>
</protein>
<dbReference type="RefSeq" id="WP_142788031.1">
    <property type="nucleotide sequence ID" value="NZ_VHJK01000001.1"/>
</dbReference>
<accession>A0A547PC89</accession>
<dbReference type="InterPro" id="IPR018640">
    <property type="entry name" value="DUF2063"/>
</dbReference>
<dbReference type="Pfam" id="PF09836">
    <property type="entry name" value="DUF2063"/>
    <property type="match status" value="1"/>
</dbReference>
<reference evidence="2 3" key="1">
    <citation type="submission" date="2019-06" db="EMBL/GenBank/DDBJ databases">
        <title>Erythrobacter insulae sp. nov., isolated from a tidal flat.</title>
        <authorList>
            <person name="Yoon J.-H."/>
        </authorList>
    </citation>
    <scope>NUCLEOTIDE SEQUENCE [LARGE SCALE GENOMIC DNA]</scope>
    <source>
        <strain evidence="2 3">JBTF-M21</strain>
    </source>
</reference>
<evidence type="ECO:0000259" key="1">
    <source>
        <dbReference type="Pfam" id="PF09836"/>
    </source>
</evidence>